<protein>
    <submittedName>
        <fullName evidence="3">5,10-methylene tetrahydromethanopterin reductase</fullName>
    </submittedName>
</protein>
<dbReference type="SUPFAM" id="SSF51679">
    <property type="entry name" value="Bacterial luciferase-like"/>
    <property type="match status" value="1"/>
</dbReference>
<reference evidence="3 4" key="1">
    <citation type="submission" date="2018-03" db="EMBL/GenBank/DDBJ databases">
        <title>Actinopolyspora mortivallis from Sahara, screening for active biomolecules.</title>
        <authorList>
            <person name="Selama O."/>
            <person name="Wellington E.M.H."/>
            <person name="Hacene H."/>
        </authorList>
    </citation>
    <scope>NUCLEOTIDE SEQUENCE [LARGE SCALE GENOMIC DNA]</scope>
    <source>
        <strain evidence="3 4">M5A</strain>
    </source>
</reference>
<dbReference type="Pfam" id="PF00296">
    <property type="entry name" value="Bac_luciferase"/>
    <property type="match status" value="1"/>
</dbReference>
<dbReference type="InterPro" id="IPR011251">
    <property type="entry name" value="Luciferase-like_dom"/>
</dbReference>
<name>A0A2T0GSG6_ACTMO</name>
<evidence type="ECO:0000256" key="1">
    <source>
        <dbReference type="ARBA" id="ARBA00023002"/>
    </source>
</evidence>
<organism evidence="3 4">
    <name type="scientific">Actinopolyspora mortivallis</name>
    <dbReference type="NCBI Taxonomy" id="33906"/>
    <lineage>
        <taxon>Bacteria</taxon>
        <taxon>Bacillati</taxon>
        <taxon>Actinomycetota</taxon>
        <taxon>Actinomycetes</taxon>
        <taxon>Actinopolysporales</taxon>
        <taxon>Actinopolysporaceae</taxon>
        <taxon>Actinopolyspora</taxon>
    </lineage>
</organism>
<keyword evidence="4" id="KW-1185">Reference proteome</keyword>
<dbReference type="EMBL" id="PVSR01000044">
    <property type="protein sequence ID" value="PRW62040.1"/>
    <property type="molecule type" value="Genomic_DNA"/>
</dbReference>
<dbReference type="PANTHER" id="PTHR43244:SF1">
    <property type="entry name" value="5,10-METHYLENETETRAHYDROMETHANOPTERIN REDUCTASE"/>
    <property type="match status" value="1"/>
</dbReference>
<dbReference type="PANTHER" id="PTHR43244">
    <property type="match status" value="1"/>
</dbReference>
<evidence type="ECO:0000313" key="4">
    <source>
        <dbReference type="Proteomes" id="UP000239352"/>
    </source>
</evidence>
<keyword evidence="1" id="KW-0560">Oxidoreductase</keyword>
<dbReference type="InterPro" id="IPR050564">
    <property type="entry name" value="F420-G6PD/mer"/>
</dbReference>
<comment type="caution">
    <text evidence="3">The sequence shown here is derived from an EMBL/GenBank/DDBJ whole genome shotgun (WGS) entry which is preliminary data.</text>
</comment>
<dbReference type="AlphaFoldDB" id="A0A2T0GSG6"/>
<gene>
    <name evidence="3" type="ORF">CEP50_17515</name>
</gene>
<accession>A0A2T0GSG6</accession>
<sequence length="319" mass="34200">MRTLSVLIPFAPTRPEQVLPWAAFVQWSEAYRLWQGQGAVIEPHQTFTVAAASGFRIPVGTGVTLMPFEHPFQAALQVRTLAMTTGHPLVAGYGPGAAALQRGLRDAPYGSQLGAVREYVDIMRGLLVDGSVDQEGTYFSCHNGLTPLPRPSVEIGLGVLRPGMARLAGEIADVAITWLTPARYIEEVLLPELRVGADRAGRPVPRVAAIVPLALSGSERTATELVLASNAEHVKLPHYVDMLRRSGIDVDTADPTSRAEALLSGRAFLNGNSERIAEQLEEFDDAGVDEIVLNFTGVCARFGIQAALGEAETVLGEIT</sequence>
<evidence type="ECO:0000259" key="2">
    <source>
        <dbReference type="Pfam" id="PF00296"/>
    </source>
</evidence>
<proteinExistence type="predicted"/>
<feature type="domain" description="Luciferase-like" evidence="2">
    <location>
        <begin position="28"/>
        <end position="290"/>
    </location>
</feature>
<dbReference type="Proteomes" id="UP000239352">
    <property type="component" value="Unassembled WGS sequence"/>
</dbReference>
<dbReference type="InterPro" id="IPR036661">
    <property type="entry name" value="Luciferase-like_sf"/>
</dbReference>
<dbReference type="GO" id="GO:0016705">
    <property type="term" value="F:oxidoreductase activity, acting on paired donors, with incorporation or reduction of molecular oxygen"/>
    <property type="evidence" value="ECO:0007669"/>
    <property type="project" value="InterPro"/>
</dbReference>
<dbReference type="InParanoid" id="A0A2T0GSG6"/>
<evidence type="ECO:0000313" key="3">
    <source>
        <dbReference type="EMBL" id="PRW62040.1"/>
    </source>
</evidence>
<dbReference type="CDD" id="cd01097">
    <property type="entry name" value="Tetrahydromethanopterin_reductase"/>
    <property type="match status" value="1"/>
</dbReference>
<dbReference type="Gene3D" id="3.20.20.30">
    <property type="entry name" value="Luciferase-like domain"/>
    <property type="match status" value="1"/>
</dbReference>
<dbReference type="RefSeq" id="WP_106115026.1">
    <property type="nucleotide sequence ID" value="NZ_PVSR01000044.1"/>
</dbReference>